<protein>
    <submittedName>
        <fullName evidence="3">Uncharacterized protein</fullName>
    </submittedName>
</protein>
<feature type="transmembrane region" description="Helical" evidence="2">
    <location>
        <begin position="153"/>
        <end position="176"/>
    </location>
</feature>
<sequence>MNNESKQSQITCNKEPNITVTAFQQRNTNYTHTKKPPRDDLTTKLPNIKRNMQKEQESQQIETTFLRSLSASSFSLSDFNQNEFKFWEGLVFNFVGSSVSEGLSNEDRKLGLKLLRKKALLIFLSANRICVIALVGFYAFSMQTLGSKSTFSIVMGLMLSLSPIIQISSSNVYRIIDILNRIGRWINTVT</sequence>
<accession>A0A6J8BY52</accession>
<reference evidence="3 4" key="1">
    <citation type="submission" date="2020-06" db="EMBL/GenBank/DDBJ databases">
        <authorList>
            <person name="Li R."/>
            <person name="Bekaert M."/>
        </authorList>
    </citation>
    <scope>NUCLEOTIDE SEQUENCE [LARGE SCALE GENOMIC DNA]</scope>
    <source>
        <strain evidence="4">wild</strain>
    </source>
</reference>
<name>A0A6J8BY52_MYTCO</name>
<proteinExistence type="predicted"/>
<keyword evidence="2" id="KW-1133">Transmembrane helix</keyword>
<feature type="region of interest" description="Disordered" evidence="1">
    <location>
        <begin position="25"/>
        <end position="44"/>
    </location>
</feature>
<keyword evidence="2" id="KW-0812">Transmembrane</keyword>
<dbReference type="AlphaFoldDB" id="A0A6J8BY52"/>
<gene>
    <name evidence="3" type="ORF">MCOR_23635</name>
</gene>
<keyword evidence="2" id="KW-0472">Membrane</keyword>
<evidence type="ECO:0000313" key="4">
    <source>
        <dbReference type="Proteomes" id="UP000507470"/>
    </source>
</evidence>
<organism evidence="3 4">
    <name type="scientific">Mytilus coruscus</name>
    <name type="common">Sea mussel</name>
    <dbReference type="NCBI Taxonomy" id="42192"/>
    <lineage>
        <taxon>Eukaryota</taxon>
        <taxon>Metazoa</taxon>
        <taxon>Spiralia</taxon>
        <taxon>Lophotrochozoa</taxon>
        <taxon>Mollusca</taxon>
        <taxon>Bivalvia</taxon>
        <taxon>Autobranchia</taxon>
        <taxon>Pteriomorphia</taxon>
        <taxon>Mytilida</taxon>
        <taxon>Mytiloidea</taxon>
        <taxon>Mytilidae</taxon>
        <taxon>Mytilinae</taxon>
        <taxon>Mytilus</taxon>
    </lineage>
</organism>
<keyword evidence="4" id="KW-1185">Reference proteome</keyword>
<dbReference type="EMBL" id="CACVKT020004159">
    <property type="protein sequence ID" value="CAC5388366.1"/>
    <property type="molecule type" value="Genomic_DNA"/>
</dbReference>
<evidence type="ECO:0000313" key="3">
    <source>
        <dbReference type="EMBL" id="CAC5388366.1"/>
    </source>
</evidence>
<evidence type="ECO:0000256" key="2">
    <source>
        <dbReference type="SAM" id="Phobius"/>
    </source>
</evidence>
<dbReference type="Proteomes" id="UP000507470">
    <property type="component" value="Unassembled WGS sequence"/>
</dbReference>
<evidence type="ECO:0000256" key="1">
    <source>
        <dbReference type="SAM" id="MobiDB-lite"/>
    </source>
</evidence>
<feature type="transmembrane region" description="Helical" evidence="2">
    <location>
        <begin position="119"/>
        <end position="141"/>
    </location>
</feature>